<dbReference type="Proteomes" id="UP000595197">
    <property type="component" value="Chromosome"/>
</dbReference>
<feature type="region of interest" description="Disordered" evidence="1">
    <location>
        <begin position="157"/>
        <end position="234"/>
    </location>
</feature>
<organism evidence="2 3">
    <name type="scientific">Skermanella cutis</name>
    <dbReference type="NCBI Taxonomy" id="2775420"/>
    <lineage>
        <taxon>Bacteria</taxon>
        <taxon>Pseudomonadati</taxon>
        <taxon>Pseudomonadota</taxon>
        <taxon>Alphaproteobacteria</taxon>
        <taxon>Rhodospirillales</taxon>
        <taxon>Azospirillaceae</taxon>
        <taxon>Skermanella</taxon>
    </lineage>
</organism>
<feature type="compositionally biased region" description="Polar residues" evidence="1">
    <location>
        <begin position="207"/>
        <end position="234"/>
    </location>
</feature>
<evidence type="ECO:0000256" key="1">
    <source>
        <dbReference type="SAM" id="MobiDB-lite"/>
    </source>
</evidence>
<accession>A0ABX7B8N3</accession>
<evidence type="ECO:0000313" key="3">
    <source>
        <dbReference type="Proteomes" id="UP000595197"/>
    </source>
</evidence>
<keyword evidence="3" id="KW-1185">Reference proteome</keyword>
<dbReference type="InterPro" id="IPR038713">
    <property type="entry name" value="Terminase_Gp1_N_sf"/>
</dbReference>
<dbReference type="Gene3D" id="1.10.10.1400">
    <property type="entry name" value="Terminase, small subunit, N-terminal DNA-binding domain, HTH motif"/>
    <property type="match status" value="1"/>
</dbReference>
<dbReference type="EMBL" id="CP067420">
    <property type="protein sequence ID" value="QQP90697.1"/>
    <property type="molecule type" value="Genomic_DNA"/>
</dbReference>
<evidence type="ECO:0008006" key="4">
    <source>
        <dbReference type="Google" id="ProtNLM"/>
    </source>
</evidence>
<proteinExistence type="predicted"/>
<dbReference type="RefSeq" id="WP_201077958.1">
    <property type="nucleotide sequence ID" value="NZ_CP067420.1"/>
</dbReference>
<name>A0ABX7B8N3_9PROT</name>
<protein>
    <recommendedName>
        <fullName evidence="4">Terminase small subunit</fullName>
    </recommendedName>
</protein>
<gene>
    <name evidence="2" type="ORF">IGS68_05530</name>
</gene>
<reference evidence="2" key="1">
    <citation type="submission" date="2021-02" db="EMBL/GenBank/DDBJ databases">
        <title>Skermanella TT6 skin isolate.</title>
        <authorList>
            <person name="Lee K."/>
            <person name="Ganzorig M."/>
        </authorList>
    </citation>
    <scope>NUCLEOTIDE SEQUENCE</scope>
    <source>
        <strain evidence="2">TT6</strain>
    </source>
</reference>
<sequence length="234" mass="24385">MLDHSSPTPDAPSTLATTPVILLSPRHEAFCKAMACGVGAAEAARRAGYSPYGAKQRGAVLTARPEIRVRIDQLRTDRQACHQDALDRAAALVETIGAEALERKSLGLALRAVELGLKLRGVVQDKRIPHHYLGDRPNPDADLENMYCDPEEEADHATVVGAPGPGPDQSRGTPPASPPAETAAMPDSDLSAVSIVTRPAKPASPLLGSTSLSAPFTPSNPSAPVTSSRVPAAA</sequence>
<evidence type="ECO:0000313" key="2">
    <source>
        <dbReference type="EMBL" id="QQP90697.1"/>
    </source>
</evidence>